<accession>A0A1H9HY28</accession>
<dbReference type="CDD" id="cd06445">
    <property type="entry name" value="ATase"/>
    <property type="match status" value="1"/>
</dbReference>
<dbReference type="GO" id="GO:0003824">
    <property type="term" value="F:catalytic activity"/>
    <property type="evidence" value="ECO:0007669"/>
    <property type="project" value="InterPro"/>
</dbReference>
<evidence type="ECO:0000256" key="1">
    <source>
        <dbReference type="ARBA" id="ARBA00022763"/>
    </source>
</evidence>
<evidence type="ECO:0000259" key="2">
    <source>
        <dbReference type="Pfam" id="PF01035"/>
    </source>
</evidence>
<dbReference type="AlphaFoldDB" id="A0A1H9HY28"/>
<dbReference type="Pfam" id="PF01035">
    <property type="entry name" value="DNA_binding_1"/>
    <property type="match status" value="1"/>
</dbReference>
<keyword evidence="4" id="KW-1185">Reference proteome</keyword>
<name>A0A1H9HY28_9GAMM</name>
<proteinExistence type="predicted"/>
<dbReference type="Proteomes" id="UP000198749">
    <property type="component" value="Unassembled WGS sequence"/>
</dbReference>
<dbReference type="InterPro" id="IPR036217">
    <property type="entry name" value="MethylDNA_cys_MeTrfase_DNAb"/>
</dbReference>
<dbReference type="PANTHER" id="PTHR42942">
    <property type="entry name" value="6-O-METHYLGUANINE DNA METHYLTRANSFERASE"/>
    <property type="match status" value="1"/>
</dbReference>
<dbReference type="Gene3D" id="1.10.10.10">
    <property type="entry name" value="Winged helix-like DNA-binding domain superfamily/Winged helix DNA-binding domain"/>
    <property type="match status" value="1"/>
</dbReference>
<dbReference type="SUPFAM" id="SSF46767">
    <property type="entry name" value="Methylated DNA-protein cysteine methyltransferase, C-terminal domain"/>
    <property type="match status" value="1"/>
</dbReference>
<dbReference type="PANTHER" id="PTHR42942:SF1">
    <property type="entry name" value="ALKYLTRANSFERASE-LIKE PROTEIN 1"/>
    <property type="match status" value="1"/>
</dbReference>
<protein>
    <submittedName>
        <fullName evidence="3">O(6)-alkylguanine repair protein YbaZ</fullName>
    </submittedName>
</protein>
<dbReference type="InterPro" id="IPR014048">
    <property type="entry name" value="MethylDNA_cys_MeTrfase_DNA-bd"/>
</dbReference>
<dbReference type="InterPro" id="IPR052520">
    <property type="entry name" value="ATL_DNA_repair"/>
</dbReference>
<gene>
    <name evidence="3" type="ORF">SAMN03080615_02291</name>
</gene>
<evidence type="ECO:0000313" key="4">
    <source>
        <dbReference type="Proteomes" id="UP000198749"/>
    </source>
</evidence>
<sequence length="101" mass="11176">MVQNPAYEMIWQVVAAIPSGKVATYGQVAELAGVSGSARLVGRCLSQLPLDTRLPWYRVINAKGQISFPVGSEGYLRQVERLQEEGVAVLNGRISLTRFRW</sequence>
<evidence type="ECO:0000313" key="3">
    <source>
        <dbReference type="EMBL" id="SEQ67105.1"/>
    </source>
</evidence>
<dbReference type="GO" id="GO:0006281">
    <property type="term" value="P:DNA repair"/>
    <property type="evidence" value="ECO:0007669"/>
    <property type="project" value="InterPro"/>
</dbReference>
<dbReference type="EMBL" id="FOGB01000006">
    <property type="protein sequence ID" value="SEQ67105.1"/>
    <property type="molecule type" value="Genomic_DNA"/>
</dbReference>
<reference evidence="4" key="1">
    <citation type="submission" date="2016-10" db="EMBL/GenBank/DDBJ databases">
        <authorList>
            <person name="Varghese N."/>
            <person name="Submissions S."/>
        </authorList>
    </citation>
    <scope>NUCLEOTIDE SEQUENCE [LARGE SCALE GENOMIC DNA]</scope>
    <source>
        <strain evidence="4">DSM 18887</strain>
    </source>
</reference>
<keyword evidence="1" id="KW-0227">DNA damage</keyword>
<dbReference type="OrthoDB" id="9132167at2"/>
<dbReference type="RefSeq" id="WP_091358108.1">
    <property type="nucleotide sequence ID" value="NZ_FOGB01000006.1"/>
</dbReference>
<feature type="domain" description="Methylated-DNA-[protein]-cysteine S-methyltransferase DNA binding" evidence="2">
    <location>
        <begin position="7"/>
        <end position="87"/>
    </location>
</feature>
<dbReference type="InterPro" id="IPR036388">
    <property type="entry name" value="WH-like_DNA-bd_sf"/>
</dbReference>
<organism evidence="3 4">
    <name type="scientific">Amphritea atlantica</name>
    <dbReference type="NCBI Taxonomy" id="355243"/>
    <lineage>
        <taxon>Bacteria</taxon>
        <taxon>Pseudomonadati</taxon>
        <taxon>Pseudomonadota</taxon>
        <taxon>Gammaproteobacteria</taxon>
        <taxon>Oceanospirillales</taxon>
        <taxon>Oceanospirillaceae</taxon>
        <taxon>Amphritea</taxon>
    </lineage>
</organism>